<dbReference type="PROSITE" id="PS51085">
    <property type="entry name" value="2FE2S_FER_2"/>
    <property type="match status" value="1"/>
</dbReference>
<reference evidence="2 3" key="1">
    <citation type="submission" date="2023-05" db="EMBL/GenBank/DDBJ databases">
        <title>Sequencing and Assembly of Streptomyces sp. NP73.</title>
        <authorList>
            <person name="Konwar A.N."/>
            <person name="Saikia K."/>
            <person name="Thakur D."/>
        </authorList>
    </citation>
    <scope>NUCLEOTIDE SEQUENCE [LARGE SCALE GENOMIC DNA]</scope>
    <source>
        <strain evidence="2 3">NP73</strain>
    </source>
</reference>
<organism evidence="2 3">
    <name type="scientific">Streptomyces katrae</name>
    <dbReference type="NCBI Taxonomy" id="68223"/>
    <lineage>
        <taxon>Bacteria</taxon>
        <taxon>Bacillati</taxon>
        <taxon>Actinomycetota</taxon>
        <taxon>Actinomycetes</taxon>
        <taxon>Kitasatosporales</taxon>
        <taxon>Streptomycetaceae</taxon>
        <taxon>Streptomyces</taxon>
    </lineage>
</organism>
<dbReference type="Proteomes" id="UP001223390">
    <property type="component" value="Unassembled WGS sequence"/>
</dbReference>
<accession>A0ABT7GZT0</accession>
<dbReference type="InterPro" id="IPR006058">
    <property type="entry name" value="2Fe2S_fd_BS"/>
</dbReference>
<comment type="caution">
    <text evidence="2">The sequence shown here is derived from an EMBL/GenBank/DDBJ whole genome shotgun (WGS) entry which is preliminary data.</text>
</comment>
<evidence type="ECO:0000313" key="3">
    <source>
        <dbReference type="Proteomes" id="UP001223390"/>
    </source>
</evidence>
<dbReference type="InterPro" id="IPR012675">
    <property type="entry name" value="Beta-grasp_dom_sf"/>
</dbReference>
<dbReference type="InterPro" id="IPR036010">
    <property type="entry name" value="2Fe-2S_ferredoxin-like_sf"/>
</dbReference>
<feature type="domain" description="2Fe-2S ferredoxin-type" evidence="1">
    <location>
        <begin position="1"/>
        <end position="59"/>
    </location>
</feature>
<dbReference type="InterPro" id="IPR001041">
    <property type="entry name" value="2Fe-2S_ferredoxin-type"/>
</dbReference>
<evidence type="ECO:0000313" key="2">
    <source>
        <dbReference type="EMBL" id="MDK9498364.1"/>
    </source>
</evidence>
<keyword evidence="3" id="KW-1185">Reference proteome</keyword>
<dbReference type="RefSeq" id="WP_285344098.1">
    <property type="nucleotide sequence ID" value="NZ_JASITI010000029.1"/>
</dbReference>
<sequence length="59" mass="6392">MGLDGRTRTVAWDRGTVLLDALLTAGLEAPYSCREGACAACCCRVVEGEVRMVRITYDP</sequence>
<dbReference type="EMBL" id="JASITI010000029">
    <property type="protein sequence ID" value="MDK9498364.1"/>
    <property type="molecule type" value="Genomic_DNA"/>
</dbReference>
<dbReference type="PROSITE" id="PS00197">
    <property type="entry name" value="2FE2S_FER_1"/>
    <property type="match status" value="1"/>
</dbReference>
<name>A0ABT7GZT0_9ACTN</name>
<dbReference type="Pfam" id="PF00111">
    <property type="entry name" value="Fer2"/>
    <property type="match status" value="1"/>
</dbReference>
<dbReference type="CDD" id="cd00207">
    <property type="entry name" value="fer2"/>
    <property type="match status" value="1"/>
</dbReference>
<evidence type="ECO:0000259" key="1">
    <source>
        <dbReference type="PROSITE" id="PS51085"/>
    </source>
</evidence>
<protein>
    <submittedName>
        <fullName evidence="2">2Fe-2S iron-sulfur cluster binding domain-containing protein</fullName>
    </submittedName>
</protein>
<proteinExistence type="predicted"/>
<gene>
    <name evidence="2" type="ORF">QEZ40_003316</name>
</gene>
<dbReference type="SUPFAM" id="SSF54292">
    <property type="entry name" value="2Fe-2S ferredoxin-like"/>
    <property type="match status" value="1"/>
</dbReference>
<dbReference type="Gene3D" id="3.10.20.30">
    <property type="match status" value="1"/>
</dbReference>